<dbReference type="AlphaFoldDB" id="A0A915CQ54"/>
<protein>
    <submittedName>
        <fullName evidence="3">Uncharacterized protein</fullName>
    </submittedName>
</protein>
<dbReference type="WBParaSite" id="jg11406">
    <property type="protein sequence ID" value="jg11406"/>
    <property type="gene ID" value="jg11406"/>
</dbReference>
<proteinExistence type="predicted"/>
<feature type="compositionally biased region" description="Polar residues" evidence="1">
    <location>
        <begin position="38"/>
        <end position="56"/>
    </location>
</feature>
<accession>A0A915CQ54</accession>
<sequence>MTSGGDDGNSWDKDTLPKKHCMDGSCTGIALEEHEPVSPSSTTKGVNELQHNSGYHTLSPNNKDLCLFYHQGSKKCSVHPDSYTKNSKATVAAAPNISKRHSRQPKESDPPKQQGSYLSNLLTYTYQPPRESKTTFIATATLKHHLQSMTSNVVSGVPLATDQSHKHALSQQHQQQFSNANGHPGQEREFFDPMVADSVPTHPHHTTLSSTPRSDGVANWS</sequence>
<feature type="compositionally biased region" description="Polar residues" evidence="1">
    <location>
        <begin position="169"/>
        <end position="181"/>
    </location>
</feature>
<evidence type="ECO:0000256" key="1">
    <source>
        <dbReference type="SAM" id="MobiDB-lite"/>
    </source>
</evidence>
<feature type="region of interest" description="Disordered" evidence="1">
    <location>
        <begin position="80"/>
        <end position="117"/>
    </location>
</feature>
<feature type="region of interest" description="Disordered" evidence="1">
    <location>
        <begin position="31"/>
        <end position="56"/>
    </location>
</feature>
<evidence type="ECO:0000313" key="2">
    <source>
        <dbReference type="Proteomes" id="UP000887574"/>
    </source>
</evidence>
<feature type="compositionally biased region" description="Low complexity" evidence="1">
    <location>
        <begin position="198"/>
        <end position="212"/>
    </location>
</feature>
<keyword evidence="2" id="KW-1185">Reference proteome</keyword>
<reference evidence="3" key="1">
    <citation type="submission" date="2022-11" db="UniProtKB">
        <authorList>
            <consortium name="WormBaseParasite"/>
        </authorList>
    </citation>
    <scope>IDENTIFICATION</scope>
</reference>
<dbReference type="Proteomes" id="UP000887574">
    <property type="component" value="Unplaced"/>
</dbReference>
<organism evidence="2 3">
    <name type="scientific">Ditylenchus dipsaci</name>
    <dbReference type="NCBI Taxonomy" id="166011"/>
    <lineage>
        <taxon>Eukaryota</taxon>
        <taxon>Metazoa</taxon>
        <taxon>Ecdysozoa</taxon>
        <taxon>Nematoda</taxon>
        <taxon>Chromadorea</taxon>
        <taxon>Rhabditida</taxon>
        <taxon>Tylenchina</taxon>
        <taxon>Tylenchomorpha</taxon>
        <taxon>Sphaerularioidea</taxon>
        <taxon>Anguinidae</taxon>
        <taxon>Anguininae</taxon>
        <taxon>Ditylenchus</taxon>
    </lineage>
</organism>
<feature type="region of interest" description="Disordered" evidence="1">
    <location>
        <begin position="161"/>
        <end position="221"/>
    </location>
</feature>
<name>A0A915CQ54_9BILA</name>
<evidence type="ECO:0000313" key="3">
    <source>
        <dbReference type="WBParaSite" id="jg11406"/>
    </source>
</evidence>